<gene>
    <name evidence="1" type="ORF">MRATA1EN22A_LOCUS18931</name>
</gene>
<accession>A0AC59ZIV3</accession>
<proteinExistence type="predicted"/>
<organism evidence="1 2">
    <name type="scientific">Rangifer tarandus platyrhynchus</name>
    <name type="common">Svalbard reindeer</name>
    <dbReference type="NCBI Taxonomy" id="3082113"/>
    <lineage>
        <taxon>Eukaryota</taxon>
        <taxon>Metazoa</taxon>
        <taxon>Chordata</taxon>
        <taxon>Craniata</taxon>
        <taxon>Vertebrata</taxon>
        <taxon>Euteleostomi</taxon>
        <taxon>Mammalia</taxon>
        <taxon>Eutheria</taxon>
        <taxon>Laurasiatheria</taxon>
        <taxon>Artiodactyla</taxon>
        <taxon>Ruminantia</taxon>
        <taxon>Pecora</taxon>
        <taxon>Cervidae</taxon>
        <taxon>Odocoileinae</taxon>
        <taxon>Rangifer</taxon>
    </lineage>
</organism>
<reference evidence="1" key="1">
    <citation type="submission" date="2023-05" db="EMBL/GenBank/DDBJ databases">
        <authorList>
            <consortium name="ELIXIR-Norway"/>
        </authorList>
    </citation>
    <scope>NUCLEOTIDE SEQUENCE</scope>
</reference>
<name>A0AC59ZIV3_RANTA</name>
<evidence type="ECO:0000313" key="1">
    <source>
        <dbReference type="EMBL" id="CAN0436579.1"/>
    </source>
</evidence>
<dbReference type="Proteomes" id="UP001162501">
    <property type="component" value="Chromosome 3"/>
</dbReference>
<dbReference type="EMBL" id="OX596087">
    <property type="protein sequence ID" value="CAN0436579.1"/>
    <property type="molecule type" value="Genomic_DNA"/>
</dbReference>
<reference evidence="1" key="2">
    <citation type="submission" date="2025-03" db="EMBL/GenBank/DDBJ databases">
        <authorList>
            <consortium name="ELIXIR-Norway"/>
            <consortium name="Elixir Norway"/>
        </authorList>
    </citation>
    <scope>NUCLEOTIDE SEQUENCE</scope>
</reference>
<evidence type="ECO:0000313" key="2">
    <source>
        <dbReference type="Proteomes" id="UP001162501"/>
    </source>
</evidence>
<sequence>MKPVFPYRWILQIHHRDFQDQFKVWGAITVIWNNSPQSCPCPGTCEHVTSVGRGDFAGGVKYRPLRRWIPGVQVSSQGPYKREGEAQRQRGDAVLLAVRMEGEAVSQG</sequence>
<protein>
    <submittedName>
        <fullName evidence="1">Uncharacterized protein</fullName>
    </submittedName>
</protein>